<dbReference type="Gene3D" id="3.40.630.30">
    <property type="match status" value="1"/>
</dbReference>
<protein>
    <submittedName>
        <fullName evidence="2">Acetyltransferase (GNAT) family protein</fullName>
    </submittedName>
</protein>
<gene>
    <name evidence="2" type="ORF">SAMN05444272_2354</name>
</gene>
<keyword evidence="3" id="KW-1185">Reference proteome</keyword>
<proteinExistence type="predicted"/>
<dbReference type="GO" id="GO:0016747">
    <property type="term" value="F:acyltransferase activity, transferring groups other than amino-acyl groups"/>
    <property type="evidence" value="ECO:0007669"/>
    <property type="project" value="InterPro"/>
</dbReference>
<evidence type="ECO:0000313" key="2">
    <source>
        <dbReference type="EMBL" id="SHM32832.1"/>
    </source>
</evidence>
<dbReference type="InterPro" id="IPR000182">
    <property type="entry name" value="GNAT_dom"/>
</dbReference>
<dbReference type="Proteomes" id="UP000186002">
    <property type="component" value="Unassembled WGS sequence"/>
</dbReference>
<dbReference type="AlphaFoldDB" id="A0A1M7HWC9"/>
<dbReference type="PROSITE" id="PS51186">
    <property type="entry name" value="GNAT"/>
    <property type="match status" value="1"/>
</dbReference>
<dbReference type="InterPro" id="IPR016181">
    <property type="entry name" value="Acyl_CoA_acyltransferase"/>
</dbReference>
<dbReference type="Pfam" id="PF00583">
    <property type="entry name" value="Acetyltransf_1"/>
    <property type="match status" value="1"/>
</dbReference>
<dbReference type="STRING" id="735517.SAMN05444272_2354"/>
<keyword evidence="2" id="KW-0808">Transferase</keyword>
<dbReference type="RefSeq" id="WP_073013235.1">
    <property type="nucleotide sequence ID" value="NZ_FRBW01000002.1"/>
</dbReference>
<dbReference type="EMBL" id="FRBW01000002">
    <property type="protein sequence ID" value="SHM32832.1"/>
    <property type="molecule type" value="Genomic_DNA"/>
</dbReference>
<name>A0A1M7HWC9_9HYPH</name>
<organism evidence="2 3">
    <name type="scientific">Roseibium suaedae</name>
    <dbReference type="NCBI Taxonomy" id="735517"/>
    <lineage>
        <taxon>Bacteria</taxon>
        <taxon>Pseudomonadati</taxon>
        <taxon>Pseudomonadota</taxon>
        <taxon>Alphaproteobacteria</taxon>
        <taxon>Hyphomicrobiales</taxon>
        <taxon>Stappiaceae</taxon>
        <taxon>Roseibium</taxon>
    </lineage>
</organism>
<evidence type="ECO:0000313" key="3">
    <source>
        <dbReference type="Proteomes" id="UP000186002"/>
    </source>
</evidence>
<dbReference type="OrthoDB" id="8479467at2"/>
<dbReference type="SUPFAM" id="SSF55729">
    <property type="entry name" value="Acyl-CoA N-acyltransferases (Nat)"/>
    <property type="match status" value="2"/>
</dbReference>
<sequence>MTFLSQIPIPARADAGVDITLAPLEAFDAVAHLTFPVLREKLIGKTGVRLAIASDGGFPCGLAVGVPGSNADFELASLYVLPLYRRQGLGSRLLQQLEQAFVAEGVRLGASYVTVKPEDQSPLLFLRASGWSQVRVIGLNCRTTLKNAFETSWLVKARLPDPFEIIGWEDVDEAQRNDILAAVGDWAPRDLNPFLFEGDAHQPTSVALRDKRDGRIRGWIITHQIGPDLIRWTCSFVAPELQHQGMIIPLWLACATRQKALNTASRFCFTVFMEQPRMAKFVARRMKPKLEEMNYSCMVLKNLLPD</sequence>
<accession>A0A1M7HWC9</accession>
<reference evidence="2 3" key="1">
    <citation type="submission" date="2016-11" db="EMBL/GenBank/DDBJ databases">
        <authorList>
            <person name="Jaros S."/>
            <person name="Januszkiewicz K."/>
            <person name="Wedrychowicz H."/>
        </authorList>
    </citation>
    <scope>NUCLEOTIDE SEQUENCE [LARGE SCALE GENOMIC DNA]</scope>
    <source>
        <strain evidence="2 3">DSM 22153</strain>
    </source>
</reference>
<evidence type="ECO:0000259" key="1">
    <source>
        <dbReference type="PROSITE" id="PS51186"/>
    </source>
</evidence>
<dbReference type="CDD" id="cd04301">
    <property type="entry name" value="NAT_SF"/>
    <property type="match status" value="1"/>
</dbReference>
<feature type="domain" description="N-acetyltransferase" evidence="1">
    <location>
        <begin position="7"/>
        <end position="156"/>
    </location>
</feature>